<protein>
    <submittedName>
        <fullName evidence="3">3Beta_HSD domain-containing protein</fullName>
    </submittedName>
</protein>
<evidence type="ECO:0000313" key="2">
    <source>
        <dbReference type="Proteomes" id="UP000095287"/>
    </source>
</evidence>
<reference evidence="3" key="1">
    <citation type="submission" date="2016-11" db="UniProtKB">
        <authorList>
            <consortium name="WormBaseParasite"/>
        </authorList>
    </citation>
    <scope>IDENTIFICATION</scope>
</reference>
<dbReference type="Proteomes" id="UP000095287">
    <property type="component" value="Unplaced"/>
</dbReference>
<dbReference type="WBParaSite" id="L893_g8259.t1">
    <property type="protein sequence ID" value="L893_g8259.t1"/>
    <property type="gene ID" value="L893_g8259"/>
</dbReference>
<sequence>MWRDNLMSAVVQGVYSHSQIGKAALSNCFPFIVEYFVFLLSSQGYNGVTILSTGVLSTNIVLQDAFRFPEATEIDRTLGGRERKTCMEAVRRKCFEEVARRKPEGHPASHSTSGRRPPEKPSPSSPLAQPRRFQEARWPLLTFRASGVENRKCISECLLWLRVTCSARSCAEGSHVASVTSKDRGEAITLQVEAQ</sequence>
<proteinExistence type="predicted"/>
<feature type="region of interest" description="Disordered" evidence="1">
    <location>
        <begin position="100"/>
        <end position="130"/>
    </location>
</feature>
<name>A0A1I8AQ07_9BILA</name>
<evidence type="ECO:0000313" key="3">
    <source>
        <dbReference type="WBParaSite" id="L893_g8259.t1"/>
    </source>
</evidence>
<evidence type="ECO:0000256" key="1">
    <source>
        <dbReference type="SAM" id="MobiDB-lite"/>
    </source>
</evidence>
<organism evidence="2 3">
    <name type="scientific">Steinernema glaseri</name>
    <dbReference type="NCBI Taxonomy" id="37863"/>
    <lineage>
        <taxon>Eukaryota</taxon>
        <taxon>Metazoa</taxon>
        <taxon>Ecdysozoa</taxon>
        <taxon>Nematoda</taxon>
        <taxon>Chromadorea</taxon>
        <taxon>Rhabditida</taxon>
        <taxon>Tylenchina</taxon>
        <taxon>Panagrolaimomorpha</taxon>
        <taxon>Strongyloidoidea</taxon>
        <taxon>Steinernematidae</taxon>
        <taxon>Steinernema</taxon>
    </lineage>
</organism>
<accession>A0A1I8AQ07</accession>
<dbReference type="AlphaFoldDB" id="A0A1I8AQ07"/>
<keyword evidence="2" id="KW-1185">Reference proteome</keyword>